<comment type="caution">
    <text evidence="2">The sequence shown here is derived from an EMBL/GenBank/DDBJ whole genome shotgun (WGS) entry which is preliminary data.</text>
</comment>
<organism evidence="2 3">
    <name type="scientific">Rhizophlyctis rosea</name>
    <dbReference type="NCBI Taxonomy" id="64517"/>
    <lineage>
        <taxon>Eukaryota</taxon>
        <taxon>Fungi</taxon>
        <taxon>Fungi incertae sedis</taxon>
        <taxon>Chytridiomycota</taxon>
        <taxon>Chytridiomycota incertae sedis</taxon>
        <taxon>Chytridiomycetes</taxon>
        <taxon>Rhizophlyctidales</taxon>
        <taxon>Rhizophlyctidaceae</taxon>
        <taxon>Rhizophlyctis</taxon>
    </lineage>
</organism>
<protein>
    <submittedName>
        <fullName evidence="2">Uncharacterized protein</fullName>
    </submittedName>
</protein>
<proteinExistence type="predicted"/>
<sequence length="304" mass="33161">MTNTTIKRLLYKKTKNGKHYEICMFKFENSKTKTRYVAYNLTDKPLVVQIDYETYAVIATMKYKHPIALSPNGGGLAIVPYGHSNIEIFCFLQNDHKDCRHVTHMTSFQPFATRDFNNDRFDEDMKAFLGTLNKTHMQMGLVGQQQAAAQQQAPPPYVFIGESGSPGSAGQPVSPVAGQPASPVVGTQPPQYAQALDTVSQGQGMVYAQPASPVMQGQPPQYVAQPGYQPVQFVTQPGGQPVAYVMQPGGQSVQYVMQPGGQPVQYVAQPGGQPVQYVAQPGGQPLQYVVQGVAPPQNIVQAKR</sequence>
<gene>
    <name evidence="2" type="ORF">HK097_005107</name>
</gene>
<accession>A0AAD5SGZ1</accession>
<dbReference type="EMBL" id="JADGJD010000240">
    <property type="protein sequence ID" value="KAJ3053073.1"/>
    <property type="molecule type" value="Genomic_DNA"/>
</dbReference>
<feature type="region of interest" description="Disordered" evidence="1">
    <location>
        <begin position="164"/>
        <end position="184"/>
    </location>
</feature>
<dbReference type="Proteomes" id="UP001212841">
    <property type="component" value="Unassembled WGS sequence"/>
</dbReference>
<evidence type="ECO:0000313" key="3">
    <source>
        <dbReference type="Proteomes" id="UP001212841"/>
    </source>
</evidence>
<evidence type="ECO:0000256" key="1">
    <source>
        <dbReference type="SAM" id="MobiDB-lite"/>
    </source>
</evidence>
<evidence type="ECO:0000313" key="2">
    <source>
        <dbReference type="EMBL" id="KAJ3053073.1"/>
    </source>
</evidence>
<name>A0AAD5SGZ1_9FUNG</name>
<dbReference type="AlphaFoldDB" id="A0AAD5SGZ1"/>
<reference evidence="2" key="1">
    <citation type="submission" date="2020-05" db="EMBL/GenBank/DDBJ databases">
        <title>Phylogenomic resolution of chytrid fungi.</title>
        <authorList>
            <person name="Stajich J.E."/>
            <person name="Amses K."/>
            <person name="Simmons R."/>
            <person name="Seto K."/>
            <person name="Myers J."/>
            <person name="Bonds A."/>
            <person name="Quandt C.A."/>
            <person name="Barry K."/>
            <person name="Liu P."/>
            <person name="Grigoriev I."/>
            <person name="Longcore J.E."/>
            <person name="James T.Y."/>
        </authorList>
    </citation>
    <scope>NUCLEOTIDE SEQUENCE</scope>
    <source>
        <strain evidence="2">JEL0318</strain>
    </source>
</reference>
<keyword evidence="3" id="KW-1185">Reference proteome</keyword>